<gene>
    <name evidence="6" type="ORF">A2664_02060</name>
</gene>
<dbReference type="AlphaFoldDB" id="A0A1G2M591"/>
<proteinExistence type="predicted"/>
<dbReference type="Proteomes" id="UP000178873">
    <property type="component" value="Unassembled WGS sequence"/>
</dbReference>
<keyword evidence="5" id="KW-0472">Membrane</keyword>
<keyword evidence="2" id="KW-0488">Methylation</keyword>
<dbReference type="GO" id="GO:0015628">
    <property type="term" value="P:protein secretion by the type II secretion system"/>
    <property type="evidence" value="ECO:0007669"/>
    <property type="project" value="InterPro"/>
</dbReference>
<organism evidence="6 7">
    <name type="scientific">Candidatus Taylorbacteria bacterium RIFCSPHIGHO2_01_FULL_46_22b</name>
    <dbReference type="NCBI Taxonomy" id="1802301"/>
    <lineage>
        <taxon>Bacteria</taxon>
        <taxon>Candidatus Tayloriibacteriota</taxon>
    </lineage>
</organism>
<comment type="caution">
    <text evidence="6">The sequence shown here is derived from an EMBL/GenBank/DDBJ whole genome shotgun (WGS) entry which is preliminary data.</text>
</comment>
<evidence type="ECO:0000256" key="1">
    <source>
        <dbReference type="ARBA" id="ARBA00004167"/>
    </source>
</evidence>
<dbReference type="STRING" id="1802301.A2664_02060"/>
<protein>
    <recommendedName>
        <fullName evidence="8">Type II secretion system protein GspG C-terminal domain-containing protein</fullName>
    </recommendedName>
</protein>
<evidence type="ECO:0000256" key="4">
    <source>
        <dbReference type="ARBA" id="ARBA00022989"/>
    </source>
</evidence>
<dbReference type="PRINTS" id="PR00885">
    <property type="entry name" value="BCTERIALGSPH"/>
</dbReference>
<evidence type="ECO:0000256" key="3">
    <source>
        <dbReference type="ARBA" id="ARBA00022692"/>
    </source>
</evidence>
<dbReference type="InterPro" id="IPR012902">
    <property type="entry name" value="N_methyl_site"/>
</dbReference>
<dbReference type="GO" id="GO:0016020">
    <property type="term" value="C:membrane"/>
    <property type="evidence" value="ECO:0007669"/>
    <property type="project" value="UniProtKB-SubCell"/>
</dbReference>
<evidence type="ECO:0008006" key="8">
    <source>
        <dbReference type="Google" id="ProtNLM"/>
    </source>
</evidence>
<dbReference type="PANTHER" id="PTHR30093">
    <property type="entry name" value="GENERAL SECRETION PATHWAY PROTEIN G"/>
    <property type="match status" value="1"/>
</dbReference>
<dbReference type="Pfam" id="PF07963">
    <property type="entry name" value="N_methyl"/>
    <property type="match status" value="1"/>
</dbReference>
<comment type="subcellular location">
    <subcellularLocation>
        <location evidence="1">Membrane</location>
        <topology evidence="1">Single-pass membrane protein</topology>
    </subcellularLocation>
</comment>
<evidence type="ECO:0000256" key="5">
    <source>
        <dbReference type="ARBA" id="ARBA00023136"/>
    </source>
</evidence>
<dbReference type="Gene3D" id="3.30.700.10">
    <property type="entry name" value="Glycoprotein, Type 4 Pilin"/>
    <property type="match status" value="1"/>
</dbReference>
<dbReference type="InterPro" id="IPR045584">
    <property type="entry name" value="Pilin-like"/>
</dbReference>
<evidence type="ECO:0000313" key="6">
    <source>
        <dbReference type="EMBL" id="OHA18232.1"/>
    </source>
</evidence>
<dbReference type="EMBL" id="MHRF01000007">
    <property type="protein sequence ID" value="OHA18232.1"/>
    <property type="molecule type" value="Genomic_DNA"/>
</dbReference>
<dbReference type="SUPFAM" id="SSF54523">
    <property type="entry name" value="Pili subunits"/>
    <property type="match status" value="1"/>
</dbReference>
<keyword evidence="3" id="KW-0812">Transmembrane</keyword>
<sequence>MKKTRGFTLIELLVVIAIIGILASVVLASLNTARGKASNAAIKADLSQVRTQMEIAYDTAGSYAAVCASSVFAAGQTVLLQIATHVLSQNNGAAGVAAGYVCQSTGSAYAVQAALKQDEGTLSYYCVDSTGVARLTDTVLGTNTACQP</sequence>
<keyword evidence="4" id="KW-1133">Transmembrane helix</keyword>
<evidence type="ECO:0000313" key="7">
    <source>
        <dbReference type="Proteomes" id="UP000178873"/>
    </source>
</evidence>
<evidence type="ECO:0000256" key="2">
    <source>
        <dbReference type="ARBA" id="ARBA00022481"/>
    </source>
</evidence>
<dbReference type="GO" id="GO:0015627">
    <property type="term" value="C:type II protein secretion system complex"/>
    <property type="evidence" value="ECO:0007669"/>
    <property type="project" value="InterPro"/>
</dbReference>
<name>A0A1G2M591_9BACT</name>
<dbReference type="InterPro" id="IPR002416">
    <property type="entry name" value="T2SS_protein-GspH"/>
</dbReference>
<dbReference type="PROSITE" id="PS00409">
    <property type="entry name" value="PROKAR_NTER_METHYL"/>
    <property type="match status" value="1"/>
</dbReference>
<dbReference type="NCBIfam" id="TIGR02532">
    <property type="entry name" value="IV_pilin_GFxxxE"/>
    <property type="match status" value="1"/>
</dbReference>
<accession>A0A1G2M591</accession>
<dbReference type="PANTHER" id="PTHR30093:SF44">
    <property type="entry name" value="TYPE II SECRETION SYSTEM CORE PROTEIN G"/>
    <property type="match status" value="1"/>
</dbReference>
<reference evidence="6 7" key="1">
    <citation type="journal article" date="2016" name="Nat. Commun.">
        <title>Thousands of microbial genomes shed light on interconnected biogeochemical processes in an aquifer system.</title>
        <authorList>
            <person name="Anantharaman K."/>
            <person name="Brown C.T."/>
            <person name="Hug L.A."/>
            <person name="Sharon I."/>
            <person name="Castelle C.J."/>
            <person name="Probst A.J."/>
            <person name="Thomas B.C."/>
            <person name="Singh A."/>
            <person name="Wilkins M.J."/>
            <person name="Karaoz U."/>
            <person name="Brodie E.L."/>
            <person name="Williams K.H."/>
            <person name="Hubbard S.S."/>
            <person name="Banfield J.F."/>
        </authorList>
    </citation>
    <scope>NUCLEOTIDE SEQUENCE [LARGE SCALE GENOMIC DNA]</scope>
</reference>